<comment type="caution">
    <text evidence="1">The sequence shown here is derived from an EMBL/GenBank/DDBJ whole genome shotgun (WGS) entry which is preliminary data.</text>
</comment>
<reference evidence="1 2" key="1">
    <citation type="submission" date="2020-10" db="EMBL/GenBank/DDBJ databases">
        <authorList>
            <person name="Castelo-Branco R."/>
            <person name="Eusebio N."/>
            <person name="Adriana R."/>
            <person name="Vieira A."/>
            <person name="Brugerolle De Fraissinette N."/>
            <person name="Rezende De Castro R."/>
            <person name="Schneider M.P."/>
            <person name="Vasconcelos V."/>
            <person name="Leao P.N."/>
        </authorList>
    </citation>
    <scope>NUCLEOTIDE SEQUENCE [LARGE SCALE GENOMIC DNA]</scope>
    <source>
        <strain evidence="1 2">LEGE 06123</strain>
    </source>
</reference>
<organism evidence="1 2">
    <name type="scientific">Gloeocapsopsis crepidinum LEGE 06123</name>
    <dbReference type="NCBI Taxonomy" id="588587"/>
    <lineage>
        <taxon>Bacteria</taxon>
        <taxon>Bacillati</taxon>
        <taxon>Cyanobacteriota</taxon>
        <taxon>Cyanophyceae</taxon>
        <taxon>Oscillatoriophycideae</taxon>
        <taxon>Chroococcales</taxon>
        <taxon>Chroococcaceae</taxon>
        <taxon>Gloeocapsopsis</taxon>
    </lineage>
</organism>
<evidence type="ECO:0000313" key="1">
    <source>
        <dbReference type="EMBL" id="MBE9191399.1"/>
    </source>
</evidence>
<dbReference type="RefSeq" id="WP_193932544.1">
    <property type="nucleotide sequence ID" value="NZ_CAWPMZ010000062.1"/>
</dbReference>
<evidence type="ECO:0000313" key="2">
    <source>
        <dbReference type="Proteomes" id="UP000651156"/>
    </source>
</evidence>
<keyword evidence="2" id="KW-1185">Reference proteome</keyword>
<gene>
    <name evidence="1" type="ORF">IQ230_13795</name>
</gene>
<dbReference type="Proteomes" id="UP000651156">
    <property type="component" value="Unassembled WGS sequence"/>
</dbReference>
<proteinExistence type="predicted"/>
<accession>A0ABR9USZ6</accession>
<sequence length="165" mass="18696">MAIFSGQESRGFSFPKQSVVITSTQITNGFAQVNQTSLSTNYFEFTNQGIYQDYLSTFSRFFGVNAKQDNNYLYINKADLAALTANANNTAESLLIALLLQIKEYESNSLLSSVVVEYWKTQFIKLQDYSIILNIFVVKLYALVKFINYESQNASEPITPNNIMD</sequence>
<name>A0ABR9USZ6_9CHRO</name>
<protein>
    <submittedName>
        <fullName evidence="1">Uncharacterized protein</fullName>
    </submittedName>
</protein>
<dbReference type="EMBL" id="JADEWN010000032">
    <property type="protein sequence ID" value="MBE9191399.1"/>
    <property type="molecule type" value="Genomic_DNA"/>
</dbReference>